<dbReference type="Proteomes" id="UP001597102">
    <property type="component" value="Unassembled WGS sequence"/>
</dbReference>
<keyword evidence="2" id="KW-0418">Kinase</keyword>
<dbReference type="Gene3D" id="3.40.50.300">
    <property type="entry name" value="P-loop containing nucleotide triphosphate hydrolases"/>
    <property type="match status" value="1"/>
</dbReference>
<organism evidence="2 3">
    <name type="scientific">Methyloligella solikamskensis</name>
    <dbReference type="NCBI Taxonomy" id="1177756"/>
    <lineage>
        <taxon>Bacteria</taxon>
        <taxon>Pseudomonadati</taxon>
        <taxon>Pseudomonadota</taxon>
        <taxon>Alphaproteobacteria</taxon>
        <taxon>Hyphomicrobiales</taxon>
        <taxon>Hyphomicrobiaceae</taxon>
        <taxon>Methyloligella</taxon>
    </lineage>
</organism>
<gene>
    <name evidence="2" type="ORF">ACFQ2F_00240</name>
</gene>
<protein>
    <submittedName>
        <fullName evidence="2">HPr kinase/phosphorylase</fullName>
    </submittedName>
</protein>
<reference evidence="3" key="1">
    <citation type="journal article" date="2019" name="Int. J. Syst. Evol. Microbiol.">
        <title>The Global Catalogue of Microorganisms (GCM) 10K type strain sequencing project: providing services to taxonomists for standard genome sequencing and annotation.</title>
        <authorList>
            <consortium name="The Broad Institute Genomics Platform"/>
            <consortium name="The Broad Institute Genome Sequencing Center for Infectious Disease"/>
            <person name="Wu L."/>
            <person name="Ma J."/>
        </authorList>
    </citation>
    <scope>NUCLEOTIDE SEQUENCE [LARGE SCALE GENOMIC DNA]</scope>
    <source>
        <strain evidence="3">CCUG 61697</strain>
    </source>
</reference>
<evidence type="ECO:0000313" key="2">
    <source>
        <dbReference type="EMBL" id="MFD0985526.1"/>
    </source>
</evidence>
<dbReference type="GO" id="GO:0016301">
    <property type="term" value="F:kinase activity"/>
    <property type="evidence" value="ECO:0007669"/>
    <property type="project" value="UniProtKB-KW"/>
</dbReference>
<comment type="caution">
    <text evidence="2">The sequence shown here is derived from an EMBL/GenBank/DDBJ whole genome shotgun (WGS) entry which is preliminary data.</text>
</comment>
<dbReference type="InterPro" id="IPR027417">
    <property type="entry name" value="P-loop_NTPase"/>
</dbReference>
<keyword evidence="3" id="KW-1185">Reference proteome</keyword>
<proteinExistence type="predicted"/>
<dbReference type="InterPro" id="IPR011104">
    <property type="entry name" value="Hpr_kin/Pase_C"/>
</dbReference>
<feature type="domain" description="HPr kinase/phosphorylase C-terminal" evidence="1">
    <location>
        <begin position="3"/>
        <end position="81"/>
    </location>
</feature>
<name>A0ABW3J607_9HYPH</name>
<evidence type="ECO:0000259" key="1">
    <source>
        <dbReference type="Pfam" id="PF07475"/>
    </source>
</evidence>
<dbReference type="SUPFAM" id="SSF53795">
    <property type="entry name" value="PEP carboxykinase-like"/>
    <property type="match status" value="1"/>
</dbReference>
<keyword evidence="2" id="KW-0808">Transferase</keyword>
<evidence type="ECO:0000313" key="3">
    <source>
        <dbReference type="Proteomes" id="UP001597102"/>
    </source>
</evidence>
<sequence>MLYGTCVAFGQNAILLRGRSGAGKSDLALRCLALQDPKFPPMLVSDDQVRVAPDADGGVTAAPPERLAGKMEVRGLGIVEMPYLPQARLMVICDLVPDEEVPRMLPEQPQTASVVGASLPIIKLAAFHPSSALKVKLAVLAASDSRVGR</sequence>
<dbReference type="RefSeq" id="WP_379083976.1">
    <property type="nucleotide sequence ID" value="NZ_JBHTJO010000001.1"/>
</dbReference>
<accession>A0ABW3J607</accession>
<dbReference type="Pfam" id="PF07475">
    <property type="entry name" value="Hpr_kinase_C"/>
    <property type="match status" value="1"/>
</dbReference>
<dbReference type="EMBL" id="JBHTJO010000001">
    <property type="protein sequence ID" value="MFD0985526.1"/>
    <property type="molecule type" value="Genomic_DNA"/>
</dbReference>